<evidence type="ECO:0000313" key="2">
    <source>
        <dbReference type="EMBL" id="GMM50856.1"/>
    </source>
</evidence>
<feature type="compositionally biased region" description="Low complexity" evidence="1">
    <location>
        <begin position="60"/>
        <end position="75"/>
    </location>
</feature>
<evidence type="ECO:0000256" key="1">
    <source>
        <dbReference type="SAM" id="MobiDB-lite"/>
    </source>
</evidence>
<dbReference type="InterPro" id="IPR013226">
    <property type="entry name" value="Pal1"/>
</dbReference>
<feature type="compositionally biased region" description="Polar residues" evidence="1">
    <location>
        <begin position="29"/>
        <end position="48"/>
    </location>
</feature>
<gene>
    <name evidence="2" type="ORF">DASB73_018140</name>
</gene>
<dbReference type="Proteomes" id="UP001362899">
    <property type="component" value="Unassembled WGS sequence"/>
</dbReference>
<comment type="caution">
    <text evidence="2">The sequence shown here is derived from an EMBL/GenBank/DDBJ whole genome shotgun (WGS) entry which is preliminary data.</text>
</comment>
<dbReference type="EMBL" id="BTGC01000003">
    <property type="protein sequence ID" value="GMM50856.1"/>
    <property type="molecule type" value="Genomic_DNA"/>
</dbReference>
<dbReference type="PANTHER" id="PTHR28307:SF2">
    <property type="entry name" value="PROTEIN PAL1"/>
    <property type="match status" value="1"/>
</dbReference>
<dbReference type="PANTHER" id="PTHR28307">
    <property type="entry name" value="PROTEIN PAL1"/>
    <property type="match status" value="1"/>
</dbReference>
<dbReference type="GO" id="GO:0005737">
    <property type="term" value="C:cytoplasm"/>
    <property type="evidence" value="ECO:0007669"/>
    <property type="project" value="TreeGrafter"/>
</dbReference>
<evidence type="ECO:0000313" key="3">
    <source>
        <dbReference type="Proteomes" id="UP001362899"/>
    </source>
</evidence>
<feature type="compositionally biased region" description="Basic and acidic residues" evidence="1">
    <location>
        <begin position="126"/>
        <end position="184"/>
    </location>
</feature>
<reference evidence="2 3" key="1">
    <citation type="journal article" date="2023" name="Elife">
        <title>Identification of key yeast species and microbe-microbe interactions impacting larval growth of Drosophila in the wild.</title>
        <authorList>
            <person name="Mure A."/>
            <person name="Sugiura Y."/>
            <person name="Maeda R."/>
            <person name="Honda K."/>
            <person name="Sakurai N."/>
            <person name="Takahashi Y."/>
            <person name="Watada M."/>
            <person name="Katoh T."/>
            <person name="Gotoh A."/>
            <person name="Gotoh Y."/>
            <person name="Taniguchi I."/>
            <person name="Nakamura K."/>
            <person name="Hayashi T."/>
            <person name="Katayama T."/>
            <person name="Uemura T."/>
            <person name="Hattori Y."/>
        </authorList>
    </citation>
    <scope>NUCLEOTIDE SEQUENCE [LARGE SCALE GENOMIC DNA]</scope>
    <source>
        <strain evidence="2 3">SB-73</strain>
    </source>
</reference>
<accession>A0AAV5RI73</accession>
<dbReference type="AlphaFoldDB" id="A0AAV5RI73"/>
<dbReference type="Pfam" id="PF08316">
    <property type="entry name" value="Pal1"/>
    <property type="match status" value="2"/>
</dbReference>
<feature type="region of interest" description="Disordered" evidence="1">
    <location>
        <begin position="1"/>
        <end position="225"/>
    </location>
</feature>
<feature type="compositionally biased region" description="Low complexity" evidence="1">
    <location>
        <begin position="97"/>
        <end position="106"/>
    </location>
</feature>
<proteinExistence type="predicted"/>
<name>A0AAV5RI73_STABA</name>
<protein>
    <submittedName>
        <fullName evidence="2">Pal2 protein</fullName>
    </submittedName>
</protein>
<feature type="compositionally biased region" description="Basic and acidic residues" evidence="1">
    <location>
        <begin position="210"/>
        <end position="225"/>
    </location>
</feature>
<sequence>MNHETNPFRISMYARSQSPVDEADIPQSVLPSAQNSYGTRTTDSTRVNQEGRDSVYSVLSTNSQNSTTSPSSQNSYTPHNRKASDQRPRNPFRVELSEAPLTSSSSEPPPYEEGGKVLESGPAATNDEKPRSADENYRRGIEEGIRLAKEKERQKRRERRRMMESRSHRHSKEGQERDSKDKSKYRTRPSVHRSSSAGDTTRHSSSRSRSKSDSASRKKPESLDVIDKMDVTGIYGSSRFHHDGPFDACAPHRNKQGIRGATPMSAFPVDGPNNSLAVEDPALASYRTAESVYGRAAENVPPEVAQSSFDPLDRGAKLHGERTRGLGSTTFIDGTPASRDAIEESYTKRTQNLGRSRSLFRPKQSEDPNGGEQKSSLLNRVRSLRVSRH</sequence>
<keyword evidence="3" id="KW-1185">Reference proteome</keyword>
<organism evidence="2 3">
    <name type="scientific">Starmerella bacillaris</name>
    <name type="common">Yeast</name>
    <name type="synonym">Candida zemplinina</name>
    <dbReference type="NCBI Taxonomy" id="1247836"/>
    <lineage>
        <taxon>Eukaryota</taxon>
        <taxon>Fungi</taxon>
        <taxon>Dikarya</taxon>
        <taxon>Ascomycota</taxon>
        <taxon>Saccharomycotina</taxon>
        <taxon>Dipodascomycetes</taxon>
        <taxon>Dipodascales</taxon>
        <taxon>Trichomonascaceae</taxon>
        <taxon>Starmerella</taxon>
    </lineage>
</organism>
<feature type="region of interest" description="Disordered" evidence="1">
    <location>
        <begin position="317"/>
        <end position="389"/>
    </location>
</feature>